<name>A0ACC2F3E7_DALPE</name>
<accession>A0ACC2F3E7</accession>
<gene>
    <name evidence="1" type="ORF">DPEC_G00344490</name>
</gene>
<dbReference type="EMBL" id="CM055762">
    <property type="protein sequence ID" value="KAJ7985824.1"/>
    <property type="molecule type" value="Genomic_DNA"/>
</dbReference>
<dbReference type="Proteomes" id="UP001157502">
    <property type="component" value="Chromosome 35"/>
</dbReference>
<evidence type="ECO:0000313" key="1">
    <source>
        <dbReference type="EMBL" id="KAJ7985824.1"/>
    </source>
</evidence>
<proteinExistence type="predicted"/>
<evidence type="ECO:0000313" key="2">
    <source>
        <dbReference type="Proteomes" id="UP001157502"/>
    </source>
</evidence>
<reference evidence="1" key="1">
    <citation type="submission" date="2021-05" db="EMBL/GenBank/DDBJ databases">
        <authorList>
            <person name="Pan Q."/>
            <person name="Jouanno E."/>
            <person name="Zahm M."/>
            <person name="Klopp C."/>
            <person name="Cabau C."/>
            <person name="Louis A."/>
            <person name="Berthelot C."/>
            <person name="Parey E."/>
            <person name="Roest Crollius H."/>
            <person name="Montfort J."/>
            <person name="Robinson-Rechavi M."/>
            <person name="Bouchez O."/>
            <person name="Lampietro C."/>
            <person name="Lopez Roques C."/>
            <person name="Donnadieu C."/>
            <person name="Postlethwait J."/>
            <person name="Bobe J."/>
            <person name="Dillon D."/>
            <person name="Chandos A."/>
            <person name="von Hippel F."/>
            <person name="Guiguen Y."/>
        </authorList>
    </citation>
    <scope>NUCLEOTIDE SEQUENCE</scope>
    <source>
        <strain evidence="1">YG-Jan2019</strain>
    </source>
</reference>
<organism evidence="1 2">
    <name type="scientific">Dallia pectoralis</name>
    <name type="common">Alaska blackfish</name>
    <dbReference type="NCBI Taxonomy" id="75939"/>
    <lineage>
        <taxon>Eukaryota</taxon>
        <taxon>Metazoa</taxon>
        <taxon>Chordata</taxon>
        <taxon>Craniata</taxon>
        <taxon>Vertebrata</taxon>
        <taxon>Euteleostomi</taxon>
        <taxon>Actinopterygii</taxon>
        <taxon>Neopterygii</taxon>
        <taxon>Teleostei</taxon>
        <taxon>Protacanthopterygii</taxon>
        <taxon>Esociformes</taxon>
        <taxon>Umbridae</taxon>
        <taxon>Dallia</taxon>
    </lineage>
</organism>
<comment type="caution">
    <text evidence="1">The sequence shown here is derived from an EMBL/GenBank/DDBJ whole genome shotgun (WGS) entry which is preliminary data.</text>
</comment>
<keyword evidence="2" id="KW-1185">Reference proteome</keyword>
<protein>
    <submittedName>
        <fullName evidence="1">Uncharacterized protein</fullName>
    </submittedName>
</protein>
<sequence>MRRAKPGSRSRMEMWKLSADVTVVRPDCSVMCPTAYACTRACTNLRTGTGVRIPSPEQHYINVTRPRSNPTDRITHRLCSNHGQAGAPPVRTDPPRFTV</sequence>